<name>A0AAJ5JL88_9ENTE</name>
<evidence type="ECO:0000313" key="5">
    <source>
        <dbReference type="EMBL" id="TFZ42095.1"/>
    </source>
</evidence>
<gene>
    <name evidence="5" type="ORF">E4031_03995</name>
    <name evidence="4" type="ORF">E4Z98_01500</name>
</gene>
<evidence type="ECO:0000313" key="4">
    <source>
        <dbReference type="EMBL" id="QCA28049.1"/>
    </source>
</evidence>
<feature type="domain" description="WxL" evidence="3">
    <location>
        <begin position="31"/>
        <end position="228"/>
    </location>
</feature>
<feature type="region of interest" description="Disordered" evidence="1">
    <location>
        <begin position="53"/>
        <end position="72"/>
    </location>
</feature>
<dbReference type="EMBL" id="CP038865">
    <property type="protein sequence ID" value="QCA28049.1"/>
    <property type="molecule type" value="Genomic_DNA"/>
</dbReference>
<dbReference type="Pfam" id="PF13731">
    <property type="entry name" value="WxL"/>
    <property type="match status" value="1"/>
</dbReference>
<protein>
    <submittedName>
        <fullName evidence="5">WxL domain-containing protein</fullName>
    </submittedName>
</protein>
<dbReference type="AlphaFoldDB" id="A0AAJ5JL88"/>
<evidence type="ECO:0000313" key="7">
    <source>
        <dbReference type="Proteomes" id="UP000297725"/>
    </source>
</evidence>
<reference evidence="4 6" key="2">
    <citation type="journal article" date="2020" name="Int. J. Syst. Evol. Microbiol.">
        <title>Vagococcus xieshaowenii sp. nov., isolated from snow finch (Montifringilla taczanowskii) cloacal content.</title>
        <authorList>
            <person name="Ge Y."/>
            <person name="Yang J."/>
            <person name="Lai X.H."/>
            <person name="Zhang G."/>
            <person name="Jin D."/>
            <person name="Lu S."/>
            <person name="Wang B."/>
            <person name="Huang Y."/>
            <person name="Huang Y."/>
            <person name="Ren Z."/>
            <person name="Zhang X."/>
            <person name="Xu J."/>
        </authorList>
    </citation>
    <scope>NUCLEOTIDE SEQUENCE [LARGE SCALE GENOMIC DNA]</scope>
    <source>
        <strain evidence="4">Personal::cf-49</strain>
        <strain evidence="6">personal::cf-49</strain>
    </source>
</reference>
<keyword evidence="2" id="KW-0732">Signal</keyword>
<accession>A0AAJ5JL88</accession>
<dbReference type="RefSeq" id="WP_135254190.1">
    <property type="nucleotide sequence ID" value="NZ_CP038865.1"/>
</dbReference>
<reference evidence="5 7" key="1">
    <citation type="submission" date="2019-03" db="EMBL/GenBank/DDBJ databases">
        <title>Vagococcus sp. was isolated fron gut of Carduelis flavirostris.</title>
        <authorList>
            <person name="Ge Y."/>
        </authorList>
    </citation>
    <scope>NUCLEOTIDE SEQUENCE [LARGE SCALE GENOMIC DNA]</scope>
    <source>
        <strain evidence="5 7">CF-210</strain>
    </source>
</reference>
<proteinExistence type="predicted"/>
<evidence type="ECO:0000259" key="3">
    <source>
        <dbReference type="Pfam" id="PF13731"/>
    </source>
</evidence>
<dbReference type="InterPro" id="IPR027994">
    <property type="entry name" value="WxL_dom"/>
</dbReference>
<dbReference type="Proteomes" id="UP000296883">
    <property type="component" value="Chromosome"/>
</dbReference>
<dbReference type="EMBL" id="SRHU01000014">
    <property type="protein sequence ID" value="TFZ42095.1"/>
    <property type="molecule type" value="Genomic_DNA"/>
</dbReference>
<keyword evidence="6" id="KW-1185">Reference proteome</keyword>
<organism evidence="5 7">
    <name type="scientific">Vagococcus xieshaowenii</name>
    <dbReference type="NCBI Taxonomy" id="2562451"/>
    <lineage>
        <taxon>Bacteria</taxon>
        <taxon>Bacillati</taxon>
        <taxon>Bacillota</taxon>
        <taxon>Bacilli</taxon>
        <taxon>Lactobacillales</taxon>
        <taxon>Enterococcaceae</taxon>
        <taxon>Vagococcus</taxon>
    </lineage>
</organism>
<dbReference type="Proteomes" id="UP000297725">
    <property type="component" value="Unassembled WGS sequence"/>
</dbReference>
<feature type="signal peptide" evidence="2">
    <location>
        <begin position="1"/>
        <end position="24"/>
    </location>
</feature>
<evidence type="ECO:0000256" key="1">
    <source>
        <dbReference type="SAM" id="MobiDB-lite"/>
    </source>
</evidence>
<sequence length="235" mass="24202">MKKVVLLSLLSVGVVSMGGLAVNAEVTEGGQTATSIGTATLTALNEGEAGAVDPEIVNPEPENPGEGGPTGQTGLLTIDNVPKFDFQGTGLSGDFVDTLTPAQTEAGYVKNVQVSDRRGTEAGWSLGLDITPFKSDEVTLKGAKLSLPIVAEKGSNNISEKDITEISIENKVIHQTDGLTQVDLLKADQGTGAGTWLGKIADAKLTIADGNIAGTYTSTFTWSLAALPTDTGNTK</sequence>
<evidence type="ECO:0000313" key="6">
    <source>
        <dbReference type="Proteomes" id="UP000296883"/>
    </source>
</evidence>
<evidence type="ECO:0000256" key="2">
    <source>
        <dbReference type="SAM" id="SignalP"/>
    </source>
</evidence>
<feature type="chain" id="PRO_5042566274" evidence="2">
    <location>
        <begin position="25"/>
        <end position="235"/>
    </location>
</feature>